<organism evidence="3 4">
    <name type="scientific">Treponema maltophilum ATCC 51939</name>
    <dbReference type="NCBI Taxonomy" id="1125699"/>
    <lineage>
        <taxon>Bacteria</taxon>
        <taxon>Pseudomonadati</taxon>
        <taxon>Spirochaetota</taxon>
        <taxon>Spirochaetia</taxon>
        <taxon>Spirochaetales</taxon>
        <taxon>Treponemataceae</taxon>
        <taxon>Treponema</taxon>
    </lineage>
</organism>
<dbReference type="PATRIC" id="fig|1125699.3.peg.2154"/>
<evidence type="ECO:0000313" key="4">
    <source>
        <dbReference type="Proteomes" id="UP000014541"/>
    </source>
</evidence>
<dbReference type="InterPro" id="IPR000182">
    <property type="entry name" value="GNAT_dom"/>
</dbReference>
<dbReference type="Pfam" id="PF00583">
    <property type="entry name" value="Acetyltransf_1"/>
    <property type="match status" value="1"/>
</dbReference>
<evidence type="ECO:0000256" key="1">
    <source>
        <dbReference type="SAM" id="MobiDB-lite"/>
    </source>
</evidence>
<comment type="caution">
    <text evidence="3">The sequence shown here is derived from an EMBL/GenBank/DDBJ whole genome shotgun (WGS) entry which is preliminary data.</text>
</comment>
<dbReference type="STRING" id="1125699.HMPREF9194_02132"/>
<keyword evidence="4" id="KW-1185">Reference proteome</keyword>
<dbReference type="CDD" id="cd04301">
    <property type="entry name" value="NAT_SF"/>
    <property type="match status" value="1"/>
</dbReference>
<dbReference type="Gene3D" id="3.40.630.30">
    <property type="match status" value="1"/>
</dbReference>
<evidence type="ECO:0000313" key="3">
    <source>
        <dbReference type="EMBL" id="EPF31779.1"/>
    </source>
</evidence>
<evidence type="ECO:0000259" key="2">
    <source>
        <dbReference type="PROSITE" id="PS51186"/>
    </source>
</evidence>
<proteinExistence type="predicted"/>
<accession>S3L4P1</accession>
<feature type="compositionally biased region" description="Basic and acidic residues" evidence="1">
    <location>
        <begin position="145"/>
        <end position="158"/>
    </location>
</feature>
<dbReference type="PROSITE" id="PS51186">
    <property type="entry name" value="GNAT"/>
    <property type="match status" value="1"/>
</dbReference>
<feature type="domain" description="N-acetyltransferase" evidence="2">
    <location>
        <begin position="167"/>
        <end position="307"/>
    </location>
</feature>
<dbReference type="AlphaFoldDB" id="S3L4P1"/>
<dbReference type="HOGENOM" id="CLU_076898_0_0_12"/>
<gene>
    <name evidence="3" type="ORF">HMPREF9194_02132</name>
</gene>
<dbReference type="OrthoDB" id="9796919at2"/>
<dbReference type="eggNOG" id="COG3393">
    <property type="taxonomic scope" value="Bacteria"/>
</dbReference>
<dbReference type="RefSeq" id="WP_016526388.1">
    <property type="nucleotide sequence ID" value="NZ_KE332518.1"/>
</dbReference>
<dbReference type="Proteomes" id="UP000014541">
    <property type="component" value="Unassembled WGS sequence"/>
</dbReference>
<dbReference type="SUPFAM" id="SSF55729">
    <property type="entry name" value="Acyl-CoA N-acyltransferases (Nat)"/>
    <property type="match status" value="1"/>
</dbReference>
<dbReference type="EMBL" id="ATFF01000006">
    <property type="protein sequence ID" value="EPF31779.1"/>
    <property type="molecule type" value="Genomic_DNA"/>
</dbReference>
<dbReference type="GO" id="GO:0016747">
    <property type="term" value="F:acyltransferase activity, transferring groups other than amino-acyl groups"/>
    <property type="evidence" value="ECO:0007669"/>
    <property type="project" value="InterPro"/>
</dbReference>
<dbReference type="InterPro" id="IPR016181">
    <property type="entry name" value="Acyl_CoA_acyltransferase"/>
</dbReference>
<sequence>MKPFSLAPITENDLNDVQEFLLPRERFCAALVSLFANRPAAEAQARFLLPASGACGILRHRTEIIGVLYISPSGLVYHCLPLSAFSPDEREQIAALCAAFPKGSAVSSIVGCFEASRFLERCFKLCPKEARFYKLMCADTQAENEGSRTERDVHRSEPSPRSFPNGLSVRRCRSEHAPFLFPLVKAYYEEEVLPSWMKVDDETLKLLTAGRLRTQFMFGLELPDGSFAATAGTNNIGIHCAQLGGVYTLPSFRRRGCASFLLRRVCEELRSHGYSPVLFVRSENKAALALYEGCGFSGCGDYAISYY</sequence>
<reference evidence="3 4" key="1">
    <citation type="submission" date="2013-04" db="EMBL/GenBank/DDBJ databases">
        <title>The Genome Sequence of Treponema maltophilum ATCC 51939.</title>
        <authorList>
            <consortium name="The Broad Institute Genomics Platform"/>
            <person name="Earl A."/>
            <person name="Ward D."/>
            <person name="Feldgarden M."/>
            <person name="Gevers D."/>
            <person name="Leonetti C."/>
            <person name="Blanton J.M."/>
            <person name="Dewhirst F.E."/>
            <person name="Izard J."/>
            <person name="Walker B."/>
            <person name="Young S."/>
            <person name="Zeng Q."/>
            <person name="Gargeya S."/>
            <person name="Fitzgerald M."/>
            <person name="Haas B."/>
            <person name="Abouelleil A."/>
            <person name="Allen A.W."/>
            <person name="Alvarado L."/>
            <person name="Arachchi H.M."/>
            <person name="Berlin A.M."/>
            <person name="Chapman S.B."/>
            <person name="Gainer-Dewar J."/>
            <person name="Goldberg J."/>
            <person name="Griggs A."/>
            <person name="Gujja S."/>
            <person name="Hansen M."/>
            <person name="Howarth C."/>
            <person name="Imamovic A."/>
            <person name="Ireland A."/>
            <person name="Larimer J."/>
            <person name="McCowan C."/>
            <person name="Murphy C."/>
            <person name="Pearson M."/>
            <person name="Poon T.W."/>
            <person name="Priest M."/>
            <person name="Roberts A."/>
            <person name="Saif S."/>
            <person name="Shea T."/>
            <person name="Sisk P."/>
            <person name="Sykes S."/>
            <person name="Wortman J."/>
            <person name="Nusbaum C."/>
            <person name="Birren B."/>
        </authorList>
    </citation>
    <scope>NUCLEOTIDE SEQUENCE [LARGE SCALE GENOMIC DNA]</scope>
    <source>
        <strain evidence="3 4">ATCC 51939</strain>
    </source>
</reference>
<protein>
    <recommendedName>
        <fullName evidence="2">N-acetyltransferase domain-containing protein</fullName>
    </recommendedName>
</protein>
<feature type="region of interest" description="Disordered" evidence="1">
    <location>
        <begin position="144"/>
        <end position="163"/>
    </location>
</feature>
<name>S3L4P1_TREMA</name>